<dbReference type="PROSITE" id="PS00397">
    <property type="entry name" value="RECOMBINASES_1"/>
    <property type="match status" value="1"/>
</dbReference>
<dbReference type="GO" id="GO:0003677">
    <property type="term" value="F:DNA binding"/>
    <property type="evidence" value="ECO:0007669"/>
    <property type="project" value="UniProtKB-KW"/>
</dbReference>
<dbReference type="InterPro" id="IPR036162">
    <property type="entry name" value="Resolvase-like_N_sf"/>
</dbReference>
<dbReference type="InterPro" id="IPR038109">
    <property type="entry name" value="DNA_bind_recomb_sf"/>
</dbReference>
<keyword evidence="2" id="KW-0238">DNA-binding</keyword>
<dbReference type="Gene3D" id="3.90.1750.20">
    <property type="entry name" value="Putative Large Serine Recombinase, Chain B, Domain 2"/>
    <property type="match status" value="1"/>
</dbReference>
<feature type="active site" description="O-(5'-phospho-DNA)-serine intermediate" evidence="4 5">
    <location>
        <position position="19"/>
    </location>
</feature>
<evidence type="ECO:0000313" key="9">
    <source>
        <dbReference type="Proteomes" id="UP000294958"/>
    </source>
</evidence>
<keyword evidence="9" id="KW-1185">Reference proteome</keyword>
<comment type="caution">
    <text evidence="8">The sequence shown here is derived from an EMBL/GenBank/DDBJ whole genome shotgun (WGS) entry which is preliminary data.</text>
</comment>
<dbReference type="GO" id="GO:0000150">
    <property type="term" value="F:DNA strand exchange activity"/>
    <property type="evidence" value="ECO:0007669"/>
    <property type="project" value="InterPro"/>
</dbReference>
<dbReference type="Proteomes" id="UP000294958">
    <property type="component" value="Unassembled WGS sequence"/>
</dbReference>
<dbReference type="Pfam" id="PF07508">
    <property type="entry name" value="Recombinase"/>
    <property type="match status" value="1"/>
</dbReference>
<organism evidence="8 9">
    <name type="scientific">Aquamicrobium defluvii</name>
    <dbReference type="NCBI Taxonomy" id="69279"/>
    <lineage>
        <taxon>Bacteria</taxon>
        <taxon>Pseudomonadati</taxon>
        <taxon>Pseudomonadota</taxon>
        <taxon>Alphaproteobacteria</taxon>
        <taxon>Hyphomicrobiales</taxon>
        <taxon>Phyllobacteriaceae</taxon>
        <taxon>Aquamicrobium</taxon>
    </lineage>
</organism>
<dbReference type="RefSeq" id="WP_208110876.1">
    <property type="nucleotide sequence ID" value="NZ_SNZF01000081.1"/>
</dbReference>
<dbReference type="EMBL" id="SNZF01000081">
    <property type="protein sequence ID" value="TDR27037.1"/>
    <property type="molecule type" value="Genomic_DNA"/>
</dbReference>
<dbReference type="Gene3D" id="3.40.50.1390">
    <property type="entry name" value="Resolvase, N-terminal catalytic domain"/>
    <property type="match status" value="1"/>
</dbReference>
<gene>
    <name evidence="8" type="ORF">DES43_1811</name>
</gene>
<evidence type="ECO:0000256" key="3">
    <source>
        <dbReference type="ARBA" id="ARBA00023172"/>
    </source>
</evidence>
<dbReference type="PROSITE" id="PS51736">
    <property type="entry name" value="RECOMBINASES_3"/>
    <property type="match status" value="1"/>
</dbReference>
<dbReference type="InterPro" id="IPR006118">
    <property type="entry name" value="Recombinase_CS"/>
</dbReference>
<dbReference type="SMART" id="SM00857">
    <property type="entry name" value="Resolvase"/>
    <property type="match status" value="1"/>
</dbReference>
<evidence type="ECO:0000259" key="7">
    <source>
        <dbReference type="PROSITE" id="PS51737"/>
    </source>
</evidence>
<evidence type="ECO:0000256" key="1">
    <source>
        <dbReference type="ARBA" id="ARBA00022908"/>
    </source>
</evidence>
<reference evidence="8 9" key="1">
    <citation type="submission" date="2019-03" db="EMBL/GenBank/DDBJ databases">
        <title>Genomic Encyclopedia of Type Strains, Phase IV (KMG-IV): sequencing the most valuable type-strain genomes for metagenomic binning, comparative biology and taxonomic classification.</title>
        <authorList>
            <person name="Goeker M."/>
        </authorList>
    </citation>
    <scope>NUCLEOTIDE SEQUENCE [LARGE SCALE GENOMIC DNA]</scope>
    <source>
        <strain evidence="8 9">DSM 11603</strain>
    </source>
</reference>
<dbReference type="Pfam" id="PF00239">
    <property type="entry name" value="Resolvase"/>
    <property type="match status" value="1"/>
</dbReference>
<feature type="domain" description="Recombinase" evidence="7">
    <location>
        <begin position="167"/>
        <end position="279"/>
    </location>
</feature>
<evidence type="ECO:0000313" key="8">
    <source>
        <dbReference type="EMBL" id="TDR27037.1"/>
    </source>
</evidence>
<dbReference type="CDD" id="cd00338">
    <property type="entry name" value="Ser_Recombinase"/>
    <property type="match status" value="1"/>
</dbReference>
<dbReference type="PROSITE" id="PS51737">
    <property type="entry name" value="RECOMBINASE_DNA_BIND"/>
    <property type="match status" value="1"/>
</dbReference>
<dbReference type="SUPFAM" id="SSF53041">
    <property type="entry name" value="Resolvase-like"/>
    <property type="match status" value="1"/>
</dbReference>
<evidence type="ECO:0000256" key="5">
    <source>
        <dbReference type="PROSITE-ProRule" id="PRU10137"/>
    </source>
</evidence>
<feature type="domain" description="Resolvase/invertase-type recombinase catalytic" evidence="6">
    <location>
        <begin position="11"/>
        <end position="163"/>
    </location>
</feature>
<evidence type="ECO:0000256" key="4">
    <source>
        <dbReference type="PIRSR" id="PIRSR606118-50"/>
    </source>
</evidence>
<dbReference type="InterPro" id="IPR011109">
    <property type="entry name" value="DNA_bind_recombinase_dom"/>
</dbReference>
<name>A0A4R6Y6Q0_9HYPH</name>
<proteinExistence type="predicted"/>
<keyword evidence="3" id="KW-0233">DNA recombination</keyword>
<accession>A0A4R6Y6Q0</accession>
<dbReference type="PANTHER" id="PTHR30461">
    <property type="entry name" value="DNA-INVERTASE FROM LAMBDOID PROPHAGE"/>
    <property type="match status" value="1"/>
</dbReference>
<protein>
    <submittedName>
        <fullName evidence="8">DNA invertase Pin-like site-specific DNA recombinase</fullName>
    </submittedName>
</protein>
<evidence type="ECO:0000256" key="2">
    <source>
        <dbReference type="ARBA" id="ARBA00023125"/>
    </source>
</evidence>
<dbReference type="AlphaFoldDB" id="A0A4R6Y6Q0"/>
<keyword evidence="1" id="KW-0229">DNA integration</keyword>
<sequence>MTVVSSGEILRAALYLRVSTARQAAQDVSIPDQHRQGEAWCATHGYELVETFVDAGVSATSDRRPEFQRLIEAASKRPAPFDIILVHSFSRFSRDHFELEFHIRKLARNGVKLISITQEVGDDPMQVMMRRVMTLFDEYQSRENGKHTLRAMKENARQGFWNGSLPPIGYRIVEAERRSAKVKKALAIDPMHADTVRLIYRLALSGDGTTGPMGVKAIVEYLNYRRICTRDGGRWGIGQTHKILTRTTYVGRHQFNMHGKGKTRKSDDEVITVAVPPLC</sequence>
<dbReference type="InterPro" id="IPR006119">
    <property type="entry name" value="Resolv_N"/>
</dbReference>
<dbReference type="PANTHER" id="PTHR30461:SF23">
    <property type="entry name" value="DNA RECOMBINASE-RELATED"/>
    <property type="match status" value="1"/>
</dbReference>
<dbReference type="GO" id="GO:0015074">
    <property type="term" value="P:DNA integration"/>
    <property type="evidence" value="ECO:0007669"/>
    <property type="project" value="UniProtKB-KW"/>
</dbReference>
<dbReference type="InterPro" id="IPR050639">
    <property type="entry name" value="SSR_resolvase"/>
</dbReference>
<evidence type="ECO:0000259" key="6">
    <source>
        <dbReference type="PROSITE" id="PS51736"/>
    </source>
</evidence>